<accession>A0A286UW33</accession>
<dbReference type="Proteomes" id="UP000217199">
    <property type="component" value="Unassembled WGS sequence"/>
</dbReference>
<dbReference type="InParanoid" id="A0A286UW33"/>
<protein>
    <submittedName>
        <fullName evidence="1">Uncharacterized protein</fullName>
    </submittedName>
</protein>
<comment type="caution">
    <text evidence="1">The sequence shown here is derived from an EMBL/GenBank/DDBJ whole genome shotgun (WGS) entry which is preliminary data.</text>
</comment>
<gene>
    <name evidence="1" type="ORF">PNOK_0088800</name>
</gene>
<dbReference type="AlphaFoldDB" id="A0A286UW33"/>
<reference evidence="1 2" key="1">
    <citation type="journal article" date="2017" name="Mol. Ecol.">
        <title>Comparative and population genomic landscape of Phellinus noxius: A hypervariable fungus causing root rot in trees.</title>
        <authorList>
            <person name="Chung C.L."/>
            <person name="Lee T.J."/>
            <person name="Akiba M."/>
            <person name="Lee H.H."/>
            <person name="Kuo T.H."/>
            <person name="Liu D."/>
            <person name="Ke H.M."/>
            <person name="Yokoi T."/>
            <person name="Roa M.B."/>
            <person name="Lu M.J."/>
            <person name="Chang Y.Y."/>
            <person name="Ann P.J."/>
            <person name="Tsai J.N."/>
            <person name="Chen C.Y."/>
            <person name="Tzean S.S."/>
            <person name="Ota Y."/>
            <person name="Hattori T."/>
            <person name="Sahashi N."/>
            <person name="Liou R.F."/>
            <person name="Kikuchi T."/>
            <person name="Tsai I.J."/>
        </authorList>
    </citation>
    <scope>NUCLEOTIDE SEQUENCE [LARGE SCALE GENOMIC DNA]</scope>
    <source>
        <strain evidence="1 2">FFPRI411160</strain>
    </source>
</reference>
<evidence type="ECO:0000313" key="1">
    <source>
        <dbReference type="EMBL" id="PAV23820.1"/>
    </source>
</evidence>
<keyword evidence="2" id="KW-1185">Reference proteome</keyword>
<sequence>MVDYPLLRLDHHKIISRFSFRSRSHFSDPHHSSPLPDFFGFKSLAGQGRGNVESSRKPASDGRDSYLVLEIMPLGTERIHLYPTSTTVAMALIPVNPVRALSVSSFLPGLQAVEGRRLALIPREWGEEQQPNTNPVPYEGEGRGGYSAEMGSLTKLVKRNYYYDLKVQVR</sequence>
<name>A0A286UW33_9AGAM</name>
<proteinExistence type="predicted"/>
<organism evidence="1 2">
    <name type="scientific">Pyrrhoderma noxium</name>
    <dbReference type="NCBI Taxonomy" id="2282107"/>
    <lineage>
        <taxon>Eukaryota</taxon>
        <taxon>Fungi</taxon>
        <taxon>Dikarya</taxon>
        <taxon>Basidiomycota</taxon>
        <taxon>Agaricomycotina</taxon>
        <taxon>Agaricomycetes</taxon>
        <taxon>Hymenochaetales</taxon>
        <taxon>Hymenochaetaceae</taxon>
        <taxon>Pyrrhoderma</taxon>
    </lineage>
</organism>
<dbReference type="EMBL" id="NBII01000001">
    <property type="protein sequence ID" value="PAV23820.1"/>
    <property type="molecule type" value="Genomic_DNA"/>
</dbReference>
<evidence type="ECO:0000313" key="2">
    <source>
        <dbReference type="Proteomes" id="UP000217199"/>
    </source>
</evidence>